<evidence type="ECO:0000256" key="9">
    <source>
        <dbReference type="ARBA" id="ARBA00023136"/>
    </source>
</evidence>
<dbReference type="EMBL" id="UINC01073618">
    <property type="protein sequence ID" value="SVC10143.1"/>
    <property type="molecule type" value="Genomic_DNA"/>
</dbReference>
<comment type="similarity">
    <text evidence="2">Belongs to the UppP family.</text>
</comment>
<evidence type="ECO:0000313" key="13">
    <source>
        <dbReference type="EMBL" id="SVC10143.1"/>
    </source>
</evidence>
<evidence type="ECO:0000256" key="2">
    <source>
        <dbReference type="ARBA" id="ARBA00010621"/>
    </source>
</evidence>
<feature type="transmembrane region" description="Helical" evidence="12">
    <location>
        <begin position="40"/>
        <end position="60"/>
    </location>
</feature>
<name>A0A382JG56_9ZZZZ</name>
<keyword evidence="5" id="KW-1003">Cell membrane</keyword>
<protein>
    <recommendedName>
        <fullName evidence="4">Undecaprenyl-diphosphatase</fullName>
        <ecNumber evidence="3">3.6.1.27</ecNumber>
    </recommendedName>
    <alternativeName>
        <fullName evidence="10">Undecaprenyl pyrophosphate phosphatase</fullName>
    </alternativeName>
</protein>
<evidence type="ECO:0000256" key="12">
    <source>
        <dbReference type="SAM" id="Phobius"/>
    </source>
</evidence>
<feature type="transmembrane region" description="Helical" evidence="12">
    <location>
        <begin position="86"/>
        <end position="106"/>
    </location>
</feature>
<gene>
    <name evidence="13" type="ORF">METZ01_LOCUS262997</name>
</gene>
<dbReference type="EC" id="3.6.1.27" evidence="3"/>
<evidence type="ECO:0000256" key="6">
    <source>
        <dbReference type="ARBA" id="ARBA00022692"/>
    </source>
</evidence>
<evidence type="ECO:0000256" key="11">
    <source>
        <dbReference type="ARBA" id="ARBA00047594"/>
    </source>
</evidence>
<dbReference type="InterPro" id="IPR003824">
    <property type="entry name" value="UppP"/>
</dbReference>
<keyword evidence="6 12" id="KW-0812">Transmembrane</keyword>
<sequence>MTPFQAVILGLVQGLTEFLPISSTAHLRLVPWLFGWEDPGAAFSAAIQLGTLVAVFVFFARDIQRLIVAALQGIAQRNLRHSPDSLMAWAIVPATIPIVVFGLGFKDYIENELRHLEIISWALIVLALLLLLAERIGKRDR</sequence>
<dbReference type="Pfam" id="PF02673">
    <property type="entry name" value="BacA"/>
    <property type="match status" value="1"/>
</dbReference>
<evidence type="ECO:0000256" key="10">
    <source>
        <dbReference type="ARBA" id="ARBA00032707"/>
    </source>
</evidence>
<reference evidence="13" key="1">
    <citation type="submission" date="2018-05" db="EMBL/GenBank/DDBJ databases">
        <authorList>
            <person name="Lanie J.A."/>
            <person name="Ng W.-L."/>
            <person name="Kazmierczak K.M."/>
            <person name="Andrzejewski T.M."/>
            <person name="Davidsen T.M."/>
            <person name="Wayne K.J."/>
            <person name="Tettelin H."/>
            <person name="Glass J.I."/>
            <person name="Rusch D."/>
            <person name="Podicherti R."/>
            <person name="Tsui H.-C.T."/>
            <person name="Winkler M.E."/>
        </authorList>
    </citation>
    <scope>NUCLEOTIDE SEQUENCE</scope>
</reference>
<feature type="non-terminal residue" evidence="13">
    <location>
        <position position="141"/>
    </location>
</feature>
<keyword evidence="7" id="KW-0378">Hydrolase</keyword>
<comment type="catalytic activity">
    <reaction evidence="11">
        <text>di-trans,octa-cis-undecaprenyl diphosphate + H2O = di-trans,octa-cis-undecaprenyl phosphate + phosphate + H(+)</text>
        <dbReference type="Rhea" id="RHEA:28094"/>
        <dbReference type="ChEBI" id="CHEBI:15377"/>
        <dbReference type="ChEBI" id="CHEBI:15378"/>
        <dbReference type="ChEBI" id="CHEBI:43474"/>
        <dbReference type="ChEBI" id="CHEBI:58405"/>
        <dbReference type="ChEBI" id="CHEBI:60392"/>
        <dbReference type="EC" id="3.6.1.27"/>
    </reaction>
</comment>
<dbReference type="GO" id="GO:0050380">
    <property type="term" value="F:undecaprenyl-diphosphatase activity"/>
    <property type="evidence" value="ECO:0007669"/>
    <property type="project" value="UniProtKB-EC"/>
</dbReference>
<evidence type="ECO:0000256" key="7">
    <source>
        <dbReference type="ARBA" id="ARBA00022801"/>
    </source>
</evidence>
<dbReference type="PANTHER" id="PTHR30622">
    <property type="entry name" value="UNDECAPRENYL-DIPHOSPHATASE"/>
    <property type="match status" value="1"/>
</dbReference>
<evidence type="ECO:0000256" key="4">
    <source>
        <dbReference type="ARBA" id="ARBA00021581"/>
    </source>
</evidence>
<keyword evidence="9 12" id="KW-0472">Membrane</keyword>
<evidence type="ECO:0000256" key="3">
    <source>
        <dbReference type="ARBA" id="ARBA00012374"/>
    </source>
</evidence>
<keyword evidence="8 12" id="KW-1133">Transmembrane helix</keyword>
<accession>A0A382JG56</accession>
<proteinExistence type="inferred from homology"/>
<evidence type="ECO:0000256" key="8">
    <source>
        <dbReference type="ARBA" id="ARBA00022989"/>
    </source>
</evidence>
<feature type="transmembrane region" description="Helical" evidence="12">
    <location>
        <begin position="118"/>
        <end position="137"/>
    </location>
</feature>
<dbReference type="AlphaFoldDB" id="A0A382JG56"/>
<dbReference type="PANTHER" id="PTHR30622:SF4">
    <property type="entry name" value="UNDECAPRENYL-DIPHOSPHATASE"/>
    <property type="match status" value="1"/>
</dbReference>
<evidence type="ECO:0000256" key="1">
    <source>
        <dbReference type="ARBA" id="ARBA00004651"/>
    </source>
</evidence>
<organism evidence="13">
    <name type="scientific">marine metagenome</name>
    <dbReference type="NCBI Taxonomy" id="408172"/>
    <lineage>
        <taxon>unclassified sequences</taxon>
        <taxon>metagenomes</taxon>
        <taxon>ecological metagenomes</taxon>
    </lineage>
</organism>
<comment type="subcellular location">
    <subcellularLocation>
        <location evidence="1">Cell membrane</location>
        <topology evidence="1">Multi-pass membrane protein</topology>
    </subcellularLocation>
</comment>
<evidence type="ECO:0000256" key="5">
    <source>
        <dbReference type="ARBA" id="ARBA00022475"/>
    </source>
</evidence>
<dbReference type="GO" id="GO:0005886">
    <property type="term" value="C:plasma membrane"/>
    <property type="evidence" value="ECO:0007669"/>
    <property type="project" value="UniProtKB-SubCell"/>
</dbReference>